<dbReference type="STRING" id="1122198.SAMN02745729_101304"/>
<sequence length="40" mass="4790">MYGGFFAPFYIRNSESLHKMIMMSILIIILCKPDKDRMYD</sequence>
<organism evidence="1 2">
    <name type="scientific">Marinobacterium iners DSM 11526</name>
    <dbReference type="NCBI Taxonomy" id="1122198"/>
    <lineage>
        <taxon>Bacteria</taxon>
        <taxon>Pseudomonadati</taxon>
        <taxon>Pseudomonadota</taxon>
        <taxon>Gammaproteobacteria</taxon>
        <taxon>Oceanospirillales</taxon>
        <taxon>Oceanospirillaceae</taxon>
        <taxon>Marinobacterium</taxon>
    </lineage>
</organism>
<gene>
    <name evidence="1" type="ORF">SAMN02745729_101304</name>
</gene>
<dbReference type="AlphaFoldDB" id="A0A1H3XXN7"/>
<evidence type="ECO:0000313" key="1">
    <source>
        <dbReference type="EMBL" id="SEA04156.1"/>
    </source>
</evidence>
<keyword evidence="2" id="KW-1185">Reference proteome</keyword>
<reference evidence="2" key="1">
    <citation type="submission" date="2016-10" db="EMBL/GenBank/DDBJ databases">
        <authorList>
            <person name="Varghese N."/>
            <person name="Submissions S."/>
        </authorList>
    </citation>
    <scope>NUCLEOTIDE SEQUENCE [LARGE SCALE GENOMIC DNA]</scope>
    <source>
        <strain evidence="2">DSM 11526</strain>
    </source>
</reference>
<name>A0A1H3XXN7_9GAMM</name>
<evidence type="ECO:0000313" key="2">
    <source>
        <dbReference type="Proteomes" id="UP000242469"/>
    </source>
</evidence>
<dbReference type="Proteomes" id="UP000242469">
    <property type="component" value="Unassembled WGS sequence"/>
</dbReference>
<proteinExistence type="predicted"/>
<accession>A0A1H3XXN7</accession>
<protein>
    <submittedName>
        <fullName evidence="1">Uncharacterized protein</fullName>
    </submittedName>
</protein>
<dbReference type="EMBL" id="FNRJ01000001">
    <property type="protein sequence ID" value="SEA04156.1"/>
    <property type="molecule type" value="Genomic_DNA"/>
</dbReference>